<accession>A0ACB8UX62</accession>
<sequence length="462" mass="53875">MMDMDWDDIALERFEAQKREWILLLRASADGLLKLICPLRGHEIMKVITVTGGSFNCGIRVRFEDNKPDWFVRFPMAGSSMFRDEKTRNEVAVMQYIEKNTKIPIPRIVAYGMSHENPSGLGPFIIMEWVDGKKMSEILCGSVSEERGRKIDPEIDISVLKTLYGRMADILLELWDHDFEAIGGLHREDMGDSTNWKVKHRPLTLEMNELLRCTGISGKSFPKGPFHTTADYILDLANQQFDHLSEQRNSVWNSQDCREKYTCRHLFRALIPYFLSKHRADNRGPFKLFGDDLCPGNVLVNEETLENWSGTTENFVEEYTPRLNLFLEAMKERETARGGKNEPGAVLLSSRMQSSMADRSFWFVHAIRKTLNLDNLYWSNLDVHYYGPRASIAERVYRSTTMTPMRHDREAFTRRKMDDLRQYLLERGEKQIEYDEVEDYLKVKEMQLPIRPRETKDISPEC</sequence>
<protein>
    <submittedName>
        <fullName evidence="1">Uncharacterized protein</fullName>
    </submittedName>
</protein>
<name>A0ACB8UX62_9EURO</name>
<proteinExistence type="predicted"/>
<reference evidence="1" key="1">
    <citation type="journal article" date="2022" name="bioRxiv">
        <title>Population genetic analysis of Ophidiomyces ophidiicola, the causative agent of snake fungal disease, indicates recent introductions to the USA.</title>
        <authorList>
            <person name="Ladner J.T."/>
            <person name="Palmer J.M."/>
            <person name="Ettinger C.L."/>
            <person name="Stajich J.E."/>
            <person name="Farrell T.M."/>
            <person name="Glorioso B.M."/>
            <person name="Lawson B."/>
            <person name="Price S.J."/>
            <person name="Stengle A.G."/>
            <person name="Grear D.A."/>
            <person name="Lorch J.M."/>
        </authorList>
    </citation>
    <scope>NUCLEOTIDE SEQUENCE</scope>
    <source>
        <strain evidence="1">NWHC 24266-5</strain>
    </source>
</reference>
<organism evidence="1">
    <name type="scientific">Ophidiomyces ophidiicola</name>
    <dbReference type="NCBI Taxonomy" id="1387563"/>
    <lineage>
        <taxon>Eukaryota</taxon>
        <taxon>Fungi</taxon>
        <taxon>Dikarya</taxon>
        <taxon>Ascomycota</taxon>
        <taxon>Pezizomycotina</taxon>
        <taxon>Eurotiomycetes</taxon>
        <taxon>Eurotiomycetidae</taxon>
        <taxon>Onygenales</taxon>
        <taxon>Onygenaceae</taxon>
        <taxon>Ophidiomyces</taxon>
    </lineage>
</organism>
<comment type="caution">
    <text evidence="1">The sequence shown here is derived from an EMBL/GenBank/DDBJ whole genome shotgun (WGS) entry which is preliminary data.</text>
</comment>
<gene>
    <name evidence="1" type="ORF">LOY88_004255</name>
</gene>
<evidence type="ECO:0000313" key="1">
    <source>
        <dbReference type="EMBL" id="KAI2385170.1"/>
    </source>
</evidence>
<dbReference type="EMBL" id="JALBCA010000062">
    <property type="protein sequence ID" value="KAI2385170.1"/>
    <property type="molecule type" value="Genomic_DNA"/>
</dbReference>